<dbReference type="Proteomes" id="UP000232693">
    <property type="component" value="Chromosome"/>
</dbReference>
<accession>A0A2K9AWB8</accession>
<evidence type="ECO:0000313" key="2">
    <source>
        <dbReference type="Proteomes" id="UP000232693"/>
    </source>
</evidence>
<dbReference type="PANTHER" id="PTHR34219">
    <property type="entry name" value="IRON-REGULATED INNER MEMBRANE PROTEIN-RELATED"/>
    <property type="match status" value="1"/>
</dbReference>
<sequence length="237" mass="26575">MKPVVFFRKFHKWLGLIIGIQVLFWAAGGFVMTFFDIEKVRGEHTTAQPAAFTLNGDVAITANQALQQIDFEPESMTLKGLLGKPVWIAQGQGKQAVVDAMTGAKLSPLDETLARQVAVADFSGEGELAEITLLSEEVGEVRGRGLPIWQAQFNDSDNTRVYISPDSGEVVARRNDTWRVFDFFWMLHIMDYKNRTDFNHPLVVFAAFLALFMSLSGLYLVIKMVFLKPKRSRAVKA</sequence>
<reference evidence="1 2" key="1">
    <citation type="submission" date="2017-12" db="EMBL/GenBank/DDBJ databases">
        <title>Kangiella profundi FT102 completed genome.</title>
        <authorList>
            <person name="Xu J."/>
            <person name="Wang J."/>
            <person name="Lu Y."/>
        </authorList>
    </citation>
    <scope>NUCLEOTIDE SEQUENCE [LARGE SCALE GENOMIC DNA]</scope>
    <source>
        <strain evidence="1 2">FT102</strain>
    </source>
</reference>
<protein>
    <submittedName>
        <fullName evidence="1">PepSY domain-containing protein</fullName>
    </submittedName>
</protein>
<name>A0A2K9AWB8_9GAMM</name>
<dbReference type="InterPro" id="IPR005625">
    <property type="entry name" value="PepSY-ass_TM"/>
</dbReference>
<gene>
    <name evidence="1" type="ORF">CW740_02610</name>
</gene>
<dbReference type="AlphaFoldDB" id="A0A2K9AWB8"/>
<organism evidence="1 2">
    <name type="scientific">Kangiella profundi</name>
    <dbReference type="NCBI Taxonomy" id="1561924"/>
    <lineage>
        <taxon>Bacteria</taxon>
        <taxon>Pseudomonadati</taxon>
        <taxon>Pseudomonadota</taxon>
        <taxon>Gammaproteobacteria</taxon>
        <taxon>Kangiellales</taxon>
        <taxon>Kangiellaceae</taxon>
        <taxon>Kangiella</taxon>
    </lineage>
</organism>
<keyword evidence="2" id="KW-1185">Reference proteome</keyword>
<dbReference type="KEGG" id="kpd:CW740_02610"/>
<proteinExistence type="predicted"/>
<dbReference type="EMBL" id="CP025120">
    <property type="protein sequence ID" value="AUD78189.1"/>
    <property type="molecule type" value="Genomic_DNA"/>
</dbReference>
<dbReference type="PANTHER" id="PTHR34219:SF6">
    <property type="entry name" value="BLR3280 PROTEIN"/>
    <property type="match status" value="1"/>
</dbReference>
<dbReference type="Pfam" id="PF03929">
    <property type="entry name" value="PepSY_TM"/>
    <property type="match status" value="1"/>
</dbReference>
<evidence type="ECO:0000313" key="1">
    <source>
        <dbReference type="EMBL" id="AUD78189.1"/>
    </source>
</evidence>
<dbReference type="RefSeq" id="WP_106646067.1">
    <property type="nucleotide sequence ID" value="NZ_BMGO01000002.1"/>
</dbReference>
<dbReference type="OrthoDB" id="9806195at2"/>